<dbReference type="GO" id="GO:0071111">
    <property type="term" value="F:cyclic-guanylate-specific phosphodiesterase activity"/>
    <property type="evidence" value="ECO:0007669"/>
    <property type="project" value="InterPro"/>
</dbReference>
<evidence type="ECO:0000259" key="1">
    <source>
        <dbReference type="PROSITE" id="PS50883"/>
    </source>
</evidence>
<dbReference type="OrthoDB" id="9812358at2"/>
<dbReference type="PANTHER" id="PTHR33121:SF70">
    <property type="entry name" value="SIGNALING PROTEIN YKOW"/>
    <property type="match status" value="1"/>
</dbReference>
<name>A0A126T520_9GAMM</name>
<dbReference type="Gene3D" id="1.20.120.30">
    <property type="entry name" value="Aspartate receptor, ligand-binding domain"/>
    <property type="match status" value="1"/>
</dbReference>
<dbReference type="Gene3D" id="3.20.20.450">
    <property type="entry name" value="EAL domain"/>
    <property type="match status" value="1"/>
</dbReference>
<dbReference type="EMBL" id="CP014476">
    <property type="protein sequence ID" value="AMK77181.1"/>
    <property type="molecule type" value="Genomic_DNA"/>
</dbReference>
<dbReference type="KEGG" id="mdn:JT25_011905"/>
<dbReference type="InterPro" id="IPR025991">
    <property type="entry name" value="Chemoreceptor_zinc-bind_dom"/>
</dbReference>
<dbReference type="RefSeq" id="WP_036276321.1">
    <property type="nucleotide sequence ID" value="NZ_CP014476.1"/>
</dbReference>
<dbReference type="CDD" id="cd01948">
    <property type="entry name" value="EAL"/>
    <property type="match status" value="1"/>
</dbReference>
<dbReference type="STRING" id="1538553.JT25_011905"/>
<protein>
    <recommendedName>
        <fullName evidence="1">EAL domain-containing protein</fullName>
    </recommendedName>
</protein>
<gene>
    <name evidence="2" type="ORF">JT25_011905</name>
</gene>
<dbReference type="PANTHER" id="PTHR33121">
    <property type="entry name" value="CYCLIC DI-GMP PHOSPHODIESTERASE PDEF"/>
    <property type="match status" value="1"/>
</dbReference>
<dbReference type="Proteomes" id="UP000030512">
    <property type="component" value="Chromosome"/>
</dbReference>
<evidence type="ECO:0000313" key="3">
    <source>
        <dbReference type="Proteomes" id="UP000030512"/>
    </source>
</evidence>
<organism evidence="2 3">
    <name type="scientific">Methylomonas denitrificans</name>
    <dbReference type="NCBI Taxonomy" id="1538553"/>
    <lineage>
        <taxon>Bacteria</taxon>
        <taxon>Pseudomonadati</taxon>
        <taxon>Pseudomonadota</taxon>
        <taxon>Gammaproteobacteria</taxon>
        <taxon>Methylococcales</taxon>
        <taxon>Methylococcaceae</taxon>
        <taxon>Methylomonas</taxon>
    </lineage>
</organism>
<dbReference type="InterPro" id="IPR001633">
    <property type="entry name" value="EAL_dom"/>
</dbReference>
<keyword evidence="3" id="KW-1185">Reference proteome</keyword>
<dbReference type="InterPro" id="IPR050706">
    <property type="entry name" value="Cyclic-di-GMP_PDE-like"/>
</dbReference>
<dbReference type="SUPFAM" id="SSF141868">
    <property type="entry name" value="EAL domain-like"/>
    <property type="match status" value="1"/>
</dbReference>
<accession>A0A126T520</accession>
<feature type="domain" description="EAL" evidence="1">
    <location>
        <begin position="4"/>
        <end position="257"/>
    </location>
</feature>
<sequence>MTEFVISEQSILEGLDKDEFVYYYQPKVSLITGKVIGAEALIRWLKPDGSIIPPDSFIPQAEQSGQIRDITYRMFSKLARDLLIFSDIDSELVTSFNATAQDFADDTFSKMVLETLEQLHIPPQNLQIEITETTVLNASPAVKKHIQSLCEAGIGLAMDDYGTGYASLETLSHWPFTTIKLDRSIVNRMLDTQKNQTIAETSIRMAHELDIGIVAEGVESDLQYQMLLESGCTKVQGYWLSRPLPLSDFIYFIQQDLRWSGLPIGLIHMAIVDHIQWRKRLVSDIVRIAANPQHANDRNAYQLPLDYHDCRLGKWYYGAGQHFRGCSDFDAIELPHQKFHALGGKLIEIVNSGGTMHELTPTLTEFSDLSAIILDCLQKLEHRGLMDMHAAHHAWEGHHLYPGL</sequence>
<evidence type="ECO:0000313" key="2">
    <source>
        <dbReference type="EMBL" id="AMK77181.1"/>
    </source>
</evidence>
<dbReference type="PROSITE" id="PS50883">
    <property type="entry name" value="EAL"/>
    <property type="match status" value="1"/>
</dbReference>
<dbReference type="SMART" id="SM00052">
    <property type="entry name" value="EAL"/>
    <property type="match status" value="1"/>
</dbReference>
<dbReference type="Pfam" id="PF13682">
    <property type="entry name" value="CZB"/>
    <property type="match status" value="1"/>
</dbReference>
<dbReference type="InterPro" id="IPR035919">
    <property type="entry name" value="EAL_sf"/>
</dbReference>
<reference evidence="2 3" key="1">
    <citation type="journal article" date="2015" name="Environ. Microbiol.">
        <title>Methane oxidation coupled to nitrate reduction under hypoxia by the Gammaproteobacterium Methylomonas denitrificans, sp. nov. type strain FJG1.</title>
        <authorList>
            <person name="Kits K.D."/>
            <person name="Klotz M.G."/>
            <person name="Stein L.Y."/>
        </authorList>
    </citation>
    <scope>NUCLEOTIDE SEQUENCE [LARGE SCALE GENOMIC DNA]</scope>
    <source>
        <strain evidence="2 3">FJG1</strain>
    </source>
</reference>
<proteinExistence type="predicted"/>
<dbReference type="AlphaFoldDB" id="A0A126T520"/>
<dbReference type="Pfam" id="PF00563">
    <property type="entry name" value="EAL"/>
    <property type="match status" value="1"/>
</dbReference>